<evidence type="ECO:0000259" key="1">
    <source>
        <dbReference type="Pfam" id="PF10675"/>
    </source>
</evidence>
<feature type="domain" description="DUF2489" evidence="1">
    <location>
        <begin position="17"/>
        <end position="142"/>
    </location>
</feature>
<proteinExistence type="predicted"/>
<dbReference type="AlphaFoldDB" id="A0A1M7EU19"/>
<dbReference type="EMBL" id="LT670847">
    <property type="protein sequence ID" value="SHL95312.1"/>
    <property type="molecule type" value="Genomic_DNA"/>
</dbReference>
<dbReference type="OrthoDB" id="5740155at2"/>
<sequence length="155" mass="17472">MSLSVALILLAVGAAVIVALVAYAVKLRGEVQRRDAFRCEEDARAITNSLENLDYVTAALVQEQVEITEGAWRCKVLLEIVEPSLAERAEFSAFAEVYSRTRHLQTHSARSKLTPRERMREDKERLQVEDEMRQPVLQAAQAVIQWRANGGKTLH</sequence>
<dbReference type="Proteomes" id="UP000190911">
    <property type="component" value="Chromosome I"/>
</dbReference>
<protein>
    <recommendedName>
        <fullName evidence="1">DUF2489 domain-containing protein</fullName>
    </recommendedName>
</protein>
<keyword evidence="3" id="KW-1185">Reference proteome</keyword>
<reference evidence="2 3" key="1">
    <citation type="submission" date="2016-11" db="EMBL/GenBank/DDBJ databases">
        <authorList>
            <person name="Jaros S."/>
            <person name="Januszkiewicz K."/>
            <person name="Wedrychowicz H."/>
        </authorList>
    </citation>
    <scope>NUCLEOTIDE SEQUENCE [LARGE SCALE GENOMIC DNA]</scope>
    <source>
        <strain evidence="2 3">ACAM 12</strain>
    </source>
</reference>
<dbReference type="InterPro" id="IPR019617">
    <property type="entry name" value="DUF2489"/>
</dbReference>
<name>A0A1M7EU19_9GAMM</name>
<accession>A0A1M7EU19</accession>
<organism evidence="2 3">
    <name type="scientific">Vreelandella subglaciescola</name>
    <dbReference type="NCBI Taxonomy" id="29571"/>
    <lineage>
        <taxon>Bacteria</taxon>
        <taxon>Pseudomonadati</taxon>
        <taxon>Pseudomonadota</taxon>
        <taxon>Gammaproteobacteria</taxon>
        <taxon>Oceanospirillales</taxon>
        <taxon>Halomonadaceae</taxon>
        <taxon>Vreelandella</taxon>
    </lineage>
</organism>
<gene>
    <name evidence="2" type="ORF">SAMN05878437_0442</name>
</gene>
<dbReference type="STRING" id="29571.SAMN05878437_0442"/>
<dbReference type="RefSeq" id="WP_079550939.1">
    <property type="nucleotide sequence ID" value="NZ_LT670847.1"/>
</dbReference>
<evidence type="ECO:0000313" key="3">
    <source>
        <dbReference type="Proteomes" id="UP000190911"/>
    </source>
</evidence>
<dbReference type="Pfam" id="PF10675">
    <property type="entry name" value="DUF2489"/>
    <property type="match status" value="1"/>
</dbReference>
<evidence type="ECO:0000313" key="2">
    <source>
        <dbReference type="EMBL" id="SHL95312.1"/>
    </source>
</evidence>
<dbReference type="InParanoid" id="A0A1M7EU19"/>